<dbReference type="InterPro" id="IPR012338">
    <property type="entry name" value="Beta-lactam/transpept-like"/>
</dbReference>
<keyword evidence="2" id="KW-0378">Hydrolase</keyword>
<dbReference type="EMBL" id="WHPF01000001">
    <property type="protein sequence ID" value="NNV54120.1"/>
    <property type="molecule type" value="Genomic_DNA"/>
</dbReference>
<gene>
    <name evidence="2" type="ORF">GD597_01525</name>
</gene>
<dbReference type="Proteomes" id="UP000598971">
    <property type="component" value="Unassembled WGS sequence"/>
</dbReference>
<reference evidence="2" key="1">
    <citation type="submission" date="2019-10" db="EMBL/GenBank/DDBJ databases">
        <title>Draft genome sequence of Panacibacter sp. KCS-6.</title>
        <authorList>
            <person name="Yim K.J."/>
        </authorList>
    </citation>
    <scope>NUCLEOTIDE SEQUENCE</scope>
    <source>
        <strain evidence="2">KCS-6</strain>
    </source>
</reference>
<dbReference type="SUPFAM" id="SSF56601">
    <property type="entry name" value="beta-lactamase/transpeptidase-like"/>
    <property type="match status" value="1"/>
</dbReference>
<dbReference type="InterPro" id="IPR001466">
    <property type="entry name" value="Beta-lactam-related"/>
</dbReference>
<feature type="domain" description="Beta-lactamase-related" evidence="1">
    <location>
        <begin position="183"/>
        <end position="451"/>
    </location>
</feature>
<accession>A0A8J8F9R8</accession>
<evidence type="ECO:0000313" key="3">
    <source>
        <dbReference type="Proteomes" id="UP000598971"/>
    </source>
</evidence>
<dbReference type="PANTHER" id="PTHR43283:SF7">
    <property type="entry name" value="BETA-LACTAMASE-RELATED DOMAIN-CONTAINING PROTEIN"/>
    <property type="match status" value="1"/>
</dbReference>
<protein>
    <submittedName>
        <fullName evidence="2">Serine hydrolase</fullName>
    </submittedName>
</protein>
<dbReference type="PANTHER" id="PTHR43283">
    <property type="entry name" value="BETA-LACTAMASE-RELATED"/>
    <property type="match status" value="1"/>
</dbReference>
<dbReference type="Gene3D" id="3.40.710.10">
    <property type="entry name" value="DD-peptidase/beta-lactamase superfamily"/>
    <property type="match status" value="1"/>
</dbReference>
<dbReference type="RefSeq" id="WP_171606027.1">
    <property type="nucleotide sequence ID" value="NZ_WHPF01000001.1"/>
</dbReference>
<dbReference type="InterPro" id="IPR050789">
    <property type="entry name" value="Diverse_Enzym_Activities"/>
</dbReference>
<evidence type="ECO:0000259" key="1">
    <source>
        <dbReference type="Pfam" id="PF00144"/>
    </source>
</evidence>
<evidence type="ECO:0000313" key="2">
    <source>
        <dbReference type="EMBL" id="NNV54120.1"/>
    </source>
</evidence>
<dbReference type="AlphaFoldDB" id="A0A8J8F9R8"/>
<comment type="caution">
    <text evidence="2">The sequence shown here is derived from an EMBL/GenBank/DDBJ whole genome shotgun (WGS) entry which is preliminary data.</text>
</comment>
<organism evidence="2 3">
    <name type="scientific">Limnovirga soli</name>
    <dbReference type="NCBI Taxonomy" id="2656915"/>
    <lineage>
        <taxon>Bacteria</taxon>
        <taxon>Pseudomonadati</taxon>
        <taxon>Bacteroidota</taxon>
        <taxon>Chitinophagia</taxon>
        <taxon>Chitinophagales</taxon>
        <taxon>Chitinophagaceae</taxon>
        <taxon>Limnovirga</taxon>
    </lineage>
</organism>
<keyword evidence="3" id="KW-1185">Reference proteome</keyword>
<sequence length="476" mass="53944">MKHLIAGIFIICCIKNATAQEGNLISPNIEKKYSLSYKELKEYEGLYQYINNTTLKIAASPIDTILLCIINESRYPFTTIGKDIFLNAVKDSVVFLRNSENKIVGIKSGKDTFNALPQKVSFPKQMWYARPDIPANFTYVYQQPEDDNDGLKTGNLVNTGLDKALLSEMVKKIVDGTYPNVHSVLIIKDGKLVFEEYFYEHNKNKLHELRSATKSFISALTGIAIEKGYIKSKEEKVLPFFPEYTFKHNTDAKKQITIENLLTNKSGLDCDVYNPKAVGNESQMAYENDWIQYSLDLPMVDSPGGIGQYCSSNPIIMGRIIEKATKMTLPGFAAQTLFKDIGIKHFEWNFKPDPSSGETFCQLNIRSRDMAKFGLLYLNNGLWNGKQVIPKQWVQQSLDKHSVVAGLDYGYLWWTKYLDANGVRYYGKLAQGNGGQKIYIFKELNLVTVITAGHYNMQSSSNELNAKYILPAFNKK</sequence>
<name>A0A8J8F9R8_9BACT</name>
<dbReference type="Pfam" id="PF00144">
    <property type="entry name" value="Beta-lactamase"/>
    <property type="match status" value="1"/>
</dbReference>
<dbReference type="GO" id="GO:0016787">
    <property type="term" value="F:hydrolase activity"/>
    <property type="evidence" value="ECO:0007669"/>
    <property type="project" value="UniProtKB-KW"/>
</dbReference>
<proteinExistence type="predicted"/>